<dbReference type="PROSITE" id="PS51379">
    <property type="entry name" value="4FE4S_FER_2"/>
    <property type="match status" value="2"/>
</dbReference>
<dbReference type="Proteomes" id="UP001519306">
    <property type="component" value="Unassembled WGS sequence"/>
</dbReference>
<reference evidence="6 7" key="1">
    <citation type="submission" date="2021-03" db="EMBL/GenBank/DDBJ databases">
        <title>Genomic Encyclopedia of Type Strains, Phase IV (KMG-IV): sequencing the most valuable type-strain genomes for metagenomic binning, comparative biology and taxonomic classification.</title>
        <authorList>
            <person name="Goeker M."/>
        </authorList>
    </citation>
    <scope>NUCLEOTIDE SEQUENCE [LARGE SCALE GENOMIC DNA]</scope>
    <source>
        <strain evidence="6 7">DSM 27563</strain>
    </source>
</reference>
<keyword evidence="3" id="KW-0411">Iron-sulfur</keyword>
<feature type="domain" description="4Fe-4S ferredoxin-type" evidence="5">
    <location>
        <begin position="192"/>
        <end position="221"/>
    </location>
</feature>
<evidence type="ECO:0000256" key="1">
    <source>
        <dbReference type="ARBA" id="ARBA00022723"/>
    </source>
</evidence>
<dbReference type="EMBL" id="JAGGLJ010000012">
    <property type="protein sequence ID" value="MBP2025764.1"/>
    <property type="molecule type" value="Genomic_DNA"/>
</dbReference>
<sequence length="271" mass="30447">MINRICTFYFTGTDTTKRVVQSIANEVAERLNVKEIFDYNFTTPASREETPEFKEGDLVIAGVPTIAGRVPNLLLPYLKKINGNGALGVAIGLYGNRNIDDCLVELRDLMSSGGINVIAGGAFVGEHSFSQILAKNRPDNKDMEIVSEFSKKIAEKIEREDFSNPEMVGEVPYRPYYTPRDRHGKGIDIRKVKPKTDMEKCIDCKLCAELCPMGAIDFDDVSKVPGICMKCCACIKKCPTDAKFFDDEGYLYHAHELEDLYERRAEPVYFV</sequence>
<accession>A0ABS4KDA8</accession>
<feature type="domain" description="4Fe-4S ferredoxin-type" evidence="5">
    <location>
        <begin position="225"/>
        <end position="248"/>
    </location>
</feature>
<keyword evidence="7" id="KW-1185">Reference proteome</keyword>
<gene>
    <name evidence="6" type="ORF">J2Z71_001311</name>
</gene>
<dbReference type="InterPro" id="IPR017900">
    <property type="entry name" value="4Fe4S_Fe_S_CS"/>
</dbReference>
<dbReference type="InterPro" id="IPR029039">
    <property type="entry name" value="Flavoprotein-like_sf"/>
</dbReference>
<dbReference type="InterPro" id="IPR017896">
    <property type="entry name" value="4Fe4S_Fe-S-bd"/>
</dbReference>
<dbReference type="PANTHER" id="PTHR43122:SF1">
    <property type="entry name" value="IRON-SULFUR-BINDING PROTEIN"/>
    <property type="match status" value="1"/>
</dbReference>
<dbReference type="SUPFAM" id="SSF52218">
    <property type="entry name" value="Flavoproteins"/>
    <property type="match status" value="1"/>
</dbReference>
<dbReference type="Gene3D" id="3.30.70.20">
    <property type="match status" value="1"/>
</dbReference>
<dbReference type="NCBIfam" id="NF038196">
    <property type="entry name" value="ferrodoxin_EFR1"/>
    <property type="match status" value="1"/>
</dbReference>
<dbReference type="PROSITE" id="PS50902">
    <property type="entry name" value="FLAVODOXIN_LIKE"/>
    <property type="match status" value="1"/>
</dbReference>
<dbReference type="InterPro" id="IPR047964">
    <property type="entry name" value="EFR1-like"/>
</dbReference>
<dbReference type="RefSeq" id="WP_210061234.1">
    <property type="nucleotide sequence ID" value="NZ_JAGGLJ010000012.1"/>
</dbReference>
<organism evidence="6 7">
    <name type="scientific">Peptoniphilus stercorisuis</name>
    <dbReference type="NCBI Taxonomy" id="1436965"/>
    <lineage>
        <taxon>Bacteria</taxon>
        <taxon>Bacillati</taxon>
        <taxon>Bacillota</taxon>
        <taxon>Tissierellia</taxon>
        <taxon>Tissierellales</taxon>
        <taxon>Peptoniphilaceae</taxon>
        <taxon>Peptoniphilus</taxon>
    </lineage>
</organism>
<dbReference type="Pfam" id="PF00037">
    <property type="entry name" value="Fer4"/>
    <property type="match status" value="1"/>
</dbReference>
<dbReference type="Gene3D" id="3.40.50.360">
    <property type="match status" value="1"/>
</dbReference>
<evidence type="ECO:0000313" key="6">
    <source>
        <dbReference type="EMBL" id="MBP2025764.1"/>
    </source>
</evidence>
<evidence type="ECO:0000256" key="3">
    <source>
        <dbReference type="ARBA" id="ARBA00023014"/>
    </source>
</evidence>
<comment type="caution">
    <text evidence="6">The sequence shown here is derived from an EMBL/GenBank/DDBJ whole genome shotgun (WGS) entry which is preliminary data.</text>
</comment>
<protein>
    <submittedName>
        <fullName evidence="6">Ferredoxin</fullName>
    </submittedName>
</protein>
<dbReference type="InterPro" id="IPR008254">
    <property type="entry name" value="Flavodoxin/NO_synth"/>
</dbReference>
<evidence type="ECO:0000313" key="7">
    <source>
        <dbReference type="Proteomes" id="UP001519306"/>
    </source>
</evidence>
<proteinExistence type="predicted"/>
<dbReference type="SUPFAM" id="SSF54862">
    <property type="entry name" value="4Fe-4S ferredoxins"/>
    <property type="match status" value="1"/>
</dbReference>
<keyword evidence="1" id="KW-0479">Metal-binding</keyword>
<dbReference type="PANTHER" id="PTHR43122">
    <property type="entry name" value="FERREDOXIN SUBUNIT OF PYRUVATE:FLAVODOXIN OXIDOREDUCTASE-RELATED"/>
    <property type="match status" value="1"/>
</dbReference>
<keyword evidence="2" id="KW-0408">Iron</keyword>
<evidence type="ECO:0000259" key="4">
    <source>
        <dbReference type="PROSITE" id="PS50902"/>
    </source>
</evidence>
<evidence type="ECO:0000259" key="5">
    <source>
        <dbReference type="PROSITE" id="PS51379"/>
    </source>
</evidence>
<name>A0ABS4KDA8_9FIRM</name>
<dbReference type="PROSITE" id="PS00198">
    <property type="entry name" value="4FE4S_FER_1"/>
    <property type="match status" value="1"/>
</dbReference>
<feature type="domain" description="Flavodoxin-like" evidence="4">
    <location>
        <begin position="5"/>
        <end position="154"/>
    </location>
</feature>
<evidence type="ECO:0000256" key="2">
    <source>
        <dbReference type="ARBA" id="ARBA00023004"/>
    </source>
</evidence>